<dbReference type="SUPFAM" id="SSF55174">
    <property type="entry name" value="Alpha-L RNA-binding motif"/>
    <property type="match status" value="1"/>
</dbReference>
<organism evidence="6 7">
    <name type="scientific">Paenibacillus graminis</name>
    <dbReference type="NCBI Taxonomy" id="189425"/>
    <lineage>
        <taxon>Bacteria</taxon>
        <taxon>Bacillati</taxon>
        <taxon>Bacillota</taxon>
        <taxon>Bacilli</taxon>
        <taxon>Bacillales</taxon>
        <taxon>Paenibacillaceae</taxon>
        <taxon>Paenibacillus</taxon>
    </lineage>
</organism>
<evidence type="ECO:0000313" key="6">
    <source>
        <dbReference type="EMBL" id="AIQ66299.1"/>
    </source>
</evidence>
<dbReference type="PROSITE" id="PS01149">
    <property type="entry name" value="PSI_RSU"/>
    <property type="match status" value="1"/>
</dbReference>
<keyword evidence="2 4" id="KW-0413">Isomerase</keyword>
<dbReference type="InterPro" id="IPR000748">
    <property type="entry name" value="PsdUridine_synth_RsuA/RluB/E/F"/>
</dbReference>
<evidence type="ECO:0000256" key="1">
    <source>
        <dbReference type="ARBA" id="ARBA00008348"/>
    </source>
</evidence>
<protein>
    <recommendedName>
        <fullName evidence="4">Pseudouridine synthase</fullName>
        <ecNumber evidence="4">5.4.99.-</ecNumber>
    </recommendedName>
</protein>
<dbReference type="PROSITE" id="PS50889">
    <property type="entry name" value="S4"/>
    <property type="match status" value="1"/>
</dbReference>
<dbReference type="SMART" id="SM00363">
    <property type="entry name" value="S4"/>
    <property type="match status" value="1"/>
</dbReference>
<accession>A0A089NBM4</accession>
<dbReference type="GO" id="GO:0120159">
    <property type="term" value="F:rRNA pseudouridine synthase activity"/>
    <property type="evidence" value="ECO:0007669"/>
    <property type="project" value="UniProtKB-ARBA"/>
</dbReference>
<keyword evidence="7" id="KW-1185">Reference proteome</keyword>
<dbReference type="AlphaFoldDB" id="A0A089NBM4"/>
<dbReference type="InterPro" id="IPR020094">
    <property type="entry name" value="TruA/RsuA/RluB/E/F_N"/>
</dbReference>
<dbReference type="HOGENOM" id="CLU_024979_1_2_9"/>
<dbReference type="InterPro" id="IPR006145">
    <property type="entry name" value="PsdUridine_synth_RsuA/RluA"/>
</dbReference>
<dbReference type="GO" id="GO:0003723">
    <property type="term" value="F:RNA binding"/>
    <property type="evidence" value="ECO:0007669"/>
    <property type="project" value="UniProtKB-KW"/>
</dbReference>
<dbReference type="Pfam" id="PF01479">
    <property type="entry name" value="S4"/>
    <property type="match status" value="1"/>
</dbReference>
<dbReference type="KEGG" id="pgm:PGRAT_00470"/>
<dbReference type="OrthoDB" id="9807213at2"/>
<comment type="similarity">
    <text evidence="1 4">Belongs to the pseudouridine synthase RsuA family.</text>
</comment>
<evidence type="ECO:0000259" key="5">
    <source>
        <dbReference type="SMART" id="SM00363"/>
    </source>
</evidence>
<dbReference type="FunFam" id="3.10.290.10:FF:000003">
    <property type="entry name" value="Pseudouridine synthase"/>
    <property type="match status" value="1"/>
</dbReference>
<keyword evidence="3" id="KW-0694">RNA-binding</keyword>
<dbReference type="RefSeq" id="WP_025706023.1">
    <property type="nucleotide sequence ID" value="NZ_CP009287.1"/>
</dbReference>
<reference evidence="6 7" key="1">
    <citation type="submission" date="2014-08" db="EMBL/GenBank/DDBJ databases">
        <title>Comparative genomics of the Paenibacillus odorifer group.</title>
        <authorList>
            <person name="den Bakker H.C."/>
            <person name="Tsai Y.-C."/>
            <person name="Martin N."/>
            <person name="Korlach J."/>
            <person name="Wiedmann M."/>
        </authorList>
    </citation>
    <scope>NUCLEOTIDE SEQUENCE [LARGE SCALE GENOMIC DNA]</scope>
    <source>
        <strain evidence="6 7">DSM 15220</strain>
    </source>
</reference>
<evidence type="ECO:0000256" key="2">
    <source>
        <dbReference type="ARBA" id="ARBA00023235"/>
    </source>
</evidence>
<dbReference type="NCBIfam" id="NF007784">
    <property type="entry name" value="PRK10475.1"/>
    <property type="match status" value="1"/>
</dbReference>
<evidence type="ECO:0000256" key="3">
    <source>
        <dbReference type="PROSITE-ProRule" id="PRU00182"/>
    </source>
</evidence>
<sequence>MRINKFISETGFCSRREADKLVEGGRVTINGERAVLGSQAEPGDDVRIDGKPLETGSKVVYIALNKPVGITSTTEAHIQGNIVDFVGHHERIFPIGRLDKDSEGLILLTNDGDIVNKILRAEGKHEKEYIVTVDRPVTPSFITGMSSGVKILGSRTLPCQVTRISERVFRIILTEGKNRQIRRMCAAFGYEVRRLQRIRVMNIHLGSLQTGEWRELTAQEKVELGAMLNYQLQ</sequence>
<dbReference type="Gene3D" id="3.30.70.1560">
    <property type="entry name" value="Alpha-L RNA-binding motif"/>
    <property type="match status" value="1"/>
</dbReference>
<dbReference type="InterPro" id="IPR002942">
    <property type="entry name" value="S4_RNA-bd"/>
</dbReference>
<dbReference type="GO" id="GO:0000455">
    <property type="term" value="P:enzyme-directed rRNA pseudouridine synthesis"/>
    <property type="evidence" value="ECO:0007669"/>
    <property type="project" value="UniProtKB-ARBA"/>
</dbReference>
<dbReference type="CDD" id="cd00165">
    <property type="entry name" value="S4"/>
    <property type="match status" value="1"/>
</dbReference>
<dbReference type="CDD" id="cd02554">
    <property type="entry name" value="PseudoU_synth_RluF"/>
    <property type="match status" value="1"/>
</dbReference>
<feature type="domain" description="RNA-binding S4" evidence="5">
    <location>
        <begin position="1"/>
        <end position="68"/>
    </location>
</feature>
<dbReference type="InterPro" id="IPR018496">
    <property type="entry name" value="PsdUridine_synth_RsuA/RluB_CS"/>
</dbReference>
<dbReference type="Proteomes" id="UP000029500">
    <property type="component" value="Chromosome"/>
</dbReference>
<dbReference type="InterPro" id="IPR036986">
    <property type="entry name" value="S4_RNA-bd_sf"/>
</dbReference>
<dbReference type="InterPro" id="IPR020103">
    <property type="entry name" value="PsdUridine_synth_cat_dom_sf"/>
</dbReference>
<dbReference type="PANTHER" id="PTHR47683:SF2">
    <property type="entry name" value="RNA-BINDING S4 DOMAIN-CONTAINING PROTEIN"/>
    <property type="match status" value="1"/>
</dbReference>
<dbReference type="eggNOG" id="COG1187">
    <property type="taxonomic scope" value="Bacteria"/>
</dbReference>
<evidence type="ECO:0000313" key="7">
    <source>
        <dbReference type="Proteomes" id="UP000029500"/>
    </source>
</evidence>
<evidence type="ECO:0000256" key="4">
    <source>
        <dbReference type="RuleBase" id="RU003887"/>
    </source>
</evidence>
<dbReference type="Gene3D" id="3.10.290.10">
    <property type="entry name" value="RNA-binding S4 domain"/>
    <property type="match status" value="1"/>
</dbReference>
<dbReference type="SUPFAM" id="SSF55120">
    <property type="entry name" value="Pseudouridine synthase"/>
    <property type="match status" value="1"/>
</dbReference>
<gene>
    <name evidence="6" type="ORF">PGRAT_00470</name>
</gene>
<dbReference type="InterPro" id="IPR042092">
    <property type="entry name" value="PsdUridine_s_RsuA/RluB/E/F_cat"/>
</dbReference>
<dbReference type="EMBL" id="CP009287">
    <property type="protein sequence ID" value="AIQ66299.1"/>
    <property type="molecule type" value="Genomic_DNA"/>
</dbReference>
<name>A0A089NBM4_9BACL</name>
<dbReference type="PANTHER" id="PTHR47683">
    <property type="entry name" value="PSEUDOURIDINE SYNTHASE FAMILY PROTEIN-RELATED"/>
    <property type="match status" value="1"/>
</dbReference>
<dbReference type="STRING" id="189425.PGRAT_00470"/>
<dbReference type="InterPro" id="IPR050343">
    <property type="entry name" value="RsuA_PseudoU_synthase"/>
</dbReference>
<dbReference type="Pfam" id="PF00849">
    <property type="entry name" value="PseudoU_synth_2"/>
    <property type="match status" value="1"/>
</dbReference>
<dbReference type="EC" id="5.4.99.-" evidence="4"/>
<dbReference type="Gene3D" id="3.30.70.580">
    <property type="entry name" value="Pseudouridine synthase I, catalytic domain, N-terminal subdomain"/>
    <property type="match status" value="1"/>
</dbReference>
<proteinExistence type="inferred from homology"/>
<dbReference type="FunFam" id="3.30.70.1560:FF:000002">
    <property type="entry name" value="Pseudouridine synthase"/>
    <property type="match status" value="1"/>
</dbReference>
<dbReference type="NCBIfam" id="TIGR00093">
    <property type="entry name" value="pseudouridine synthase"/>
    <property type="match status" value="1"/>
</dbReference>